<feature type="region of interest" description="Disordered" evidence="1">
    <location>
        <begin position="1"/>
        <end position="25"/>
    </location>
</feature>
<proteinExistence type="predicted"/>
<keyword evidence="3" id="KW-1185">Reference proteome</keyword>
<evidence type="ECO:0000313" key="3">
    <source>
        <dbReference type="Proteomes" id="UP001279734"/>
    </source>
</evidence>
<reference evidence="2" key="1">
    <citation type="submission" date="2023-05" db="EMBL/GenBank/DDBJ databases">
        <title>Nepenthes gracilis genome sequencing.</title>
        <authorList>
            <person name="Fukushima K."/>
        </authorList>
    </citation>
    <scope>NUCLEOTIDE SEQUENCE</scope>
    <source>
        <strain evidence="2">SING2019-196</strain>
    </source>
</reference>
<protein>
    <submittedName>
        <fullName evidence="2">Uncharacterized protein</fullName>
    </submittedName>
</protein>
<evidence type="ECO:0000313" key="2">
    <source>
        <dbReference type="EMBL" id="GMH15615.1"/>
    </source>
</evidence>
<accession>A0AAD3XTD6</accession>
<name>A0AAD3XTD6_NEPGR</name>
<gene>
    <name evidence="2" type="ORF">Nepgr_017456</name>
</gene>
<dbReference type="AlphaFoldDB" id="A0AAD3XTD6"/>
<dbReference type="Proteomes" id="UP001279734">
    <property type="component" value="Unassembled WGS sequence"/>
</dbReference>
<comment type="caution">
    <text evidence="2">The sequence shown here is derived from an EMBL/GenBank/DDBJ whole genome shotgun (WGS) entry which is preliminary data.</text>
</comment>
<dbReference type="EMBL" id="BSYO01000015">
    <property type="protein sequence ID" value="GMH15615.1"/>
    <property type="molecule type" value="Genomic_DNA"/>
</dbReference>
<evidence type="ECO:0000256" key="1">
    <source>
        <dbReference type="SAM" id="MobiDB-lite"/>
    </source>
</evidence>
<sequence>MHPKVTNSRKQIGSCITPTAPTSSKNCNNCTVQEIWSWKISRRLLHQEWHPAGSGPKCKPTSNHGLHPKNCTSTIMKCKIHECPKYELLSRQQP</sequence>
<organism evidence="2 3">
    <name type="scientific">Nepenthes gracilis</name>
    <name type="common">Slender pitcher plant</name>
    <dbReference type="NCBI Taxonomy" id="150966"/>
    <lineage>
        <taxon>Eukaryota</taxon>
        <taxon>Viridiplantae</taxon>
        <taxon>Streptophyta</taxon>
        <taxon>Embryophyta</taxon>
        <taxon>Tracheophyta</taxon>
        <taxon>Spermatophyta</taxon>
        <taxon>Magnoliopsida</taxon>
        <taxon>eudicotyledons</taxon>
        <taxon>Gunneridae</taxon>
        <taxon>Pentapetalae</taxon>
        <taxon>Caryophyllales</taxon>
        <taxon>Nepenthaceae</taxon>
        <taxon>Nepenthes</taxon>
    </lineage>
</organism>